<dbReference type="Proteomes" id="UP001379235">
    <property type="component" value="Unassembled WGS sequence"/>
</dbReference>
<dbReference type="EMBL" id="JBBHJY010000007">
    <property type="protein sequence ID" value="MEJ6011173.1"/>
    <property type="molecule type" value="Genomic_DNA"/>
</dbReference>
<evidence type="ECO:0000313" key="1">
    <source>
        <dbReference type="EMBL" id="MEJ6011173.1"/>
    </source>
</evidence>
<name>A0ABU8SB23_9SPHN</name>
<protein>
    <recommendedName>
        <fullName evidence="3">Transposase DDE domain-containing protein</fullName>
    </recommendedName>
</protein>
<sequence>MRLTWTLERLTRRIDRCYLIATWTRVEVKRATYLQLARYYRSLLANLSQHGQALHLTAA</sequence>
<accession>A0ABU8SB23</accession>
<evidence type="ECO:0008006" key="3">
    <source>
        <dbReference type="Google" id="ProtNLM"/>
    </source>
</evidence>
<gene>
    <name evidence="1" type="ORF">WG900_14715</name>
</gene>
<evidence type="ECO:0000313" key="2">
    <source>
        <dbReference type="Proteomes" id="UP001379235"/>
    </source>
</evidence>
<organism evidence="1 2">
    <name type="scientific">Novosphingobium aquae</name>
    <dbReference type="NCBI Taxonomy" id="3133435"/>
    <lineage>
        <taxon>Bacteria</taxon>
        <taxon>Pseudomonadati</taxon>
        <taxon>Pseudomonadota</taxon>
        <taxon>Alphaproteobacteria</taxon>
        <taxon>Sphingomonadales</taxon>
        <taxon>Sphingomonadaceae</taxon>
        <taxon>Novosphingobium</taxon>
    </lineage>
</organism>
<comment type="caution">
    <text evidence="1">The sequence shown here is derived from an EMBL/GenBank/DDBJ whole genome shotgun (WGS) entry which is preliminary data.</text>
</comment>
<keyword evidence="2" id="KW-1185">Reference proteome</keyword>
<proteinExistence type="predicted"/>
<reference evidence="1 2" key="1">
    <citation type="submission" date="2024-03" db="EMBL/GenBank/DDBJ databases">
        <authorList>
            <person name="Jo J.-H."/>
        </authorList>
    </citation>
    <scope>NUCLEOTIDE SEQUENCE [LARGE SCALE GENOMIC DNA]</scope>
    <source>
        <strain evidence="1 2">AS3R-12</strain>
    </source>
</reference>
<dbReference type="RefSeq" id="WP_339968106.1">
    <property type="nucleotide sequence ID" value="NZ_JBBHJY010000007.1"/>
</dbReference>